<keyword evidence="2" id="KW-1185">Reference proteome</keyword>
<accession>A0A6C0U672</accession>
<name>A0A6C0U672_9GAMM</name>
<gene>
    <name evidence="1" type="ORF">G3T16_20150</name>
</gene>
<reference evidence="1 2" key="1">
    <citation type="submission" date="2020-02" db="EMBL/GenBank/DDBJ databases">
        <title>Genome sequencing for Kineobactrum sp. M2.</title>
        <authorList>
            <person name="Park S.-J."/>
        </authorList>
    </citation>
    <scope>NUCLEOTIDE SEQUENCE [LARGE SCALE GENOMIC DNA]</scope>
    <source>
        <strain evidence="1 2">M2</strain>
    </source>
</reference>
<dbReference type="AlphaFoldDB" id="A0A6C0U672"/>
<dbReference type="KEGG" id="kim:G3T16_20150"/>
<proteinExistence type="predicted"/>
<dbReference type="Proteomes" id="UP000477680">
    <property type="component" value="Chromosome"/>
</dbReference>
<evidence type="ECO:0000313" key="2">
    <source>
        <dbReference type="Proteomes" id="UP000477680"/>
    </source>
</evidence>
<protein>
    <submittedName>
        <fullName evidence="1">Uncharacterized protein</fullName>
    </submittedName>
</protein>
<sequence length="57" mass="6374">MKAVQPGTVVYTHGRANRFGHPAGVVQQRHRQLAIPTRSTAREGAIEWIVLPRGKWS</sequence>
<dbReference type="RefSeq" id="WP_163496790.1">
    <property type="nucleotide sequence ID" value="NZ_CP048711.1"/>
</dbReference>
<organism evidence="1 2">
    <name type="scientific">Kineobactrum salinum</name>
    <dbReference type="NCBI Taxonomy" id="2708301"/>
    <lineage>
        <taxon>Bacteria</taxon>
        <taxon>Pseudomonadati</taxon>
        <taxon>Pseudomonadota</taxon>
        <taxon>Gammaproteobacteria</taxon>
        <taxon>Cellvibrionales</taxon>
        <taxon>Halieaceae</taxon>
        <taxon>Kineobactrum</taxon>
    </lineage>
</organism>
<evidence type="ECO:0000313" key="1">
    <source>
        <dbReference type="EMBL" id="QIB67363.1"/>
    </source>
</evidence>
<dbReference type="EMBL" id="CP048711">
    <property type="protein sequence ID" value="QIB67363.1"/>
    <property type="molecule type" value="Genomic_DNA"/>
</dbReference>